<sequence length="562" mass="61694">MKRRSRSPPPPLPEAAAWTMNVARRHSIATPSPTKQPRASATVPSPSRGRPHHPRRASLSSGEFDVKRWRATGDTVALGSTAYTTTPYPEQHHTPESDTADCIPDCAPVPPRRSSLAHHESVILGLSSLSLTTSKDAATDGLTKTIIYESDHHLPPDIDHHHLPPADSMLLMAGDAASFISESSQFSPSGTSKSLPSTKTSLSRSARSGREGSGDIEVELGPKATGPESKVQLDKRRMILLEIVETEVTYVRDLRALVHIYLPQLAALPRVSERIHQLIVRNTAELLDFHIGLVGHMVDILKFSGLNYESSDAVTIDTATKGLADLFVSEGTSFALYNDYCAGSTAAAALVRTIAHRSDYEAFEKRCQIISSSAPHATLLDILTSQPSTTLGSRLRFRDMLITPVQRVCRYPLLLASLLADVNRDQPMSDVVAAVEAAQVSMRAVAENADDARRRKEAELKTATVAERIETHPVLTREFLTRLGTCRLIGALDVLYHHHLRASLDPPVKVRYLAAFLYRGYIVLAKVQKTRGTFEPKHYLPLEVFELADIKKGEKSSSQGRR</sequence>
<dbReference type="Pfam" id="PF00621">
    <property type="entry name" value="RhoGEF"/>
    <property type="match status" value="1"/>
</dbReference>
<dbReference type="EMBL" id="JBBXJM010000007">
    <property type="protein sequence ID" value="KAL1405353.1"/>
    <property type="molecule type" value="Genomic_DNA"/>
</dbReference>
<feature type="compositionally biased region" description="Polar residues" evidence="1">
    <location>
        <begin position="29"/>
        <end position="43"/>
    </location>
</feature>
<dbReference type="Gene3D" id="1.20.900.10">
    <property type="entry name" value="Dbl homology (DH) domain"/>
    <property type="match status" value="1"/>
</dbReference>
<organism evidence="3 4">
    <name type="scientific">Vanrija albida</name>
    <dbReference type="NCBI Taxonomy" id="181172"/>
    <lineage>
        <taxon>Eukaryota</taxon>
        <taxon>Fungi</taxon>
        <taxon>Dikarya</taxon>
        <taxon>Basidiomycota</taxon>
        <taxon>Agaricomycotina</taxon>
        <taxon>Tremellomycetes</taxon>
        <taxon>Trichosporonales</taxon>
        <taxon>Trichosporonaceae</taxon>
        <taxon>Vanrija</taxon>
    </lineage>
</organism>
<reference evidence="3 4" key="1">
    <citation type="submission" date="2023-08" db="EMBL/GenBank/DDBJ databases">
        <title>Annotated Genome Sequence of Vanrija albida AlHP1.</title>
        <authorList>
            <person name="Herzog R."/>
        </authorList>
    </citation>
    <scope>NUCLEOTIDE SEQUENCE [LARGE SCALE GENOMIC DNA]</scope>
    <source>
        <strain evidence="3 4">AlHP1</strain>
    </source>
</reference>
<keyword evidence="4" id="KW-1185">Reference proteome</keyword>
<evidence type="ECO:0000259" key="2">
    <source>
        <dbReference type="PROSITE" id="PS50010"/>
    </source>
</evidence>
<dbReference type="SMART" id="SM00325">
    <property type="entry name" value="RhoGEF"/>
    <property type="match status" value="1"/>
</dbReference>
<dbReference type="Proteomes" id="UP001565368">
    <property type="component" value="Unassembled WGS sequence"/>
</dbReference>
<protein>
    <recommendedName>
        <fullName evidence="2">DH domain-containing protein</fullName>
    </recommendedName>
</protein>
<feature type="region of interest" description="Disordered" evidence="1">
    <location>
        <begin position="182"/>
        <end position="228"/>
    </location>
</feature>
<name>A0ABR3PSD8_9TREE</name>
<accession>A0ABR3PSD8</accession>
<evidence type="ECO:0000313" key="4">
    <source>
        <dbReference type="Proteomes" id="UP001565368"/>
    </source>
</evidence>
<feature type="region of interest" description="Disordered" evidence="1">
    <location>
        <begin position="1"/>
        <end position="65"/>
    </location>
</feature>
<dbReference type="SUPFAM" id="SSF48065">
    <property type="entry name" value="DBL homology domain (DH-domain)"/>
    <property type="match status" value="1"/>
</dbReference>
<dbReference type="RefSeq" id="XP_069205297.1">
    <property type="nucleotide sequence ID" value="XM_069357360.1"/>
</dbReference>
<dbReference type="PROSITE" id="PS50010">
    <property type="entry name" value="DH_2"/>
    <property type="match status" value="1"/>
</dbReference>
<proteinExistence type="predicted"/>
<evidence type="ECO:0000313" key="3">
    <source>
        <dbReference type="EMBL" id="KAL1405353.1"/>
    </source>
</evidence>
<dbReference type="PANTHER" id="PTHR45818">
    <property type="entry name" value="PROTEIN VAV"/>
    <property type="match status" value="1"/>
</dbReference>
<dbReference type="PANTHER" id="PTHR45818:SF3">
    <property type="entry name" value="PROTEIN VAV"/>
    <property type="match status" value="1"/>
</dbReference>
<evidence type="ECO:0000256" key="1">
    <source>
        <dbReference type="SAM" id="MobiDB-lite"/>
    </source>
</evidence>
<dbReference type="GeneID" id="95990027"/>
<dbReference type="InterPro" id="IPR000219">
    <property type="entry name" value="DH_dom"/>
</dbReference>
<feature type="region of interest" description="Disordered" evidence="1">
    <location>
        <begin position="80"/>
        <end position="99"/>
    </location>
</feature>
<comment type="caution">
    <text evidence="3">The sequence shown here is derived from an EMBL/GenBank/DDBJ whole genome shotgun (WGS) entry which is preliminary data.</text>
</comment>
<feature type="domain" description="DH" evidence="2">
    <location>
        <begin position="235"/>
        <end position="452"/>
    </location>
</feature>
<feature type="compositionally biased region" description="Low complexity" evidence="1">
    <location>
        <begin position="182"/>
        <end position="206"/>
    </location>
</feature>
<gene>
    <name evidence="3" type="ORF">Q8F55_008984</name>
</gene>
<dbReference type="InterPro" id="IPR035899">
    <property type="entry name" value="DBL_dom_sf"/>
</dbReference>